<proteinExistence type="predicted"/>
<dbReference type="PROSITE" id="PS50088">
    <property type="entry name" value="ANK_REPEAT"/>
    <property type="match status" value="2"/>
</dbReference>
<dbReference type="InterPro" id="IPR002110">
    <property type="entry name" value="Ankyrin_rpt"/>
</dbReference>
<organism evidence="3">
    <name type="scientific">Hokovirus HKV1</name>
    <dbReference type="NCBI Taxonomy" id="1977638"/>
    <lineage>
        <taxon>Viruses</taxon>
        <taxon>Varidnaviria</taxon>
        <taxon>Bamfordvirae</taxon>
        <taxon>Nucleocytoviricota</taxon>
        <taxon>Megaviricetes</taxon>
        <taxon>Imitervirales</taxon>
        <taxon>Mimiviridae</taxon>
        <taxon>Klosneuvirinae</taxon>
        <taxon>Hokovirus</taxon>
    </lineage>
</organism>
<keyword evidence="1" id="KW-0677">Repeat</keyword>
<evidence type="ECO:0000313" key="3">
    <source>
        <dbReference type="EMBL" id="ARF10194.1"/>
    </source>
</evidence>
<keyword evidence="2" id="KW-0040">ANK repeat</keyword>
<dbReference type="Gene3D" id="1.25.40.20">
    <property type="entry name" value="Ankyrin repeat-containing domain"/>
    <property type="match status" value="3"/>
</dbReference>
<dbReference type="PANTHER" id="PTHR24173">
    <property type="entry name" value="ANKYRIN REPEAT CONTAINING"/>
    <property type="match status" value="1"/>
</dbReference>
<dbReference type="SMART" id="SM00248">
    <property type="entry name" value="ANK"/>
    <property type="match status" value="5"/>
</dbReference>
<reference evidence="3" key="1">
    <citation type="journal article" date="2017" name="Science">
        <title>Giant viruses with an expanded complement of translation system components.</title>
        <authorList>
            <person name="Schulz F."/>
            <person name="Yutin N."/>
            <person name="Ivanova N.N."/>
            <person name="Ortega D.R."/>
            <person name="Lee T.K."/>
            <person name="Vierheilig J."/>
            <person name="Daims H."/>
            <person name="Horn M."/>
            <person name="Wagner M."/>
            <person name="Jensen G.J."/>
            <person name="Kyrpides N.C."/>
            <person name="Koonin E.V."/>
            <person name="Woyke T."/>
        </authorList>
    </citation>
    <scope>NUCLEOTIDE SEQUENCE</scope>
    <source>
        <strain evidence="3">HKV1</strain>
    </source>
</reference>
<dbReference type="Pfam" id="PF12796">
    <property type="entry name" value="Ank_2"/>
    <property type="match status" value="3"/>
</dbReference>
<dbReference type="PROSITE" id="PS50297">
    <property type="entry name" value="ANK_REP_REGION"/>
    <property type="match status" value="1"/>
</dbReference>
<dbReference type="EMBL" id="KY684103">
    <property type="protein sequence ID" value="ARF10194.1"/>
    <property type="molecule type" value="Genomic_DNA"/>
</dbReference>
<sequence length="360" mass="42011">MDYANLDDDNLLPIIKNNRQLHILLNNDTINTTTINTTTINTTTINTTTLHDLTYLHKLILSQNLHIKLFLDTNKDIIDCQTRSGHTALMLACILNQYDTVDLLIKKGANVLLQNKYNETAFTLSLHNYELFKLLVESNTICYDSLLIECCSIKNDSRFIQLLLNKGVNVNSQNIYKMNSLMYLNCEFSNPETIGLLIDYKINLDMQDINGNTALILLCKYGDYSINYECIKLFIKYKANLNLQNNKGKTALMYCCNKLWSNEHFEMAKILIDEGAILNIRDNNNNCALINMILNCKFMDYCILNLHIMVSKFSKYNYYFEEKQLYNFILLKRKHICYQVLNYLIGRLSYHNREKIRKLV</sequence>
<name>A0A1V0SEZ0_9VIRU</name>
<gene>
    <name evidence="3" type="ORF">Hokovirus_1_73</name>
</gene>
<evidence type="ECO:0000256" key="2">
    <source>
        <dbReference type="ARBA" id="ARBA00023043"/>
    </source>
</evidence>
<dbReference type="PANTHER" id="PTHR24173:SF74">
    <property type="entry name" value="ANKYRIN REPEAT DOMAIN-CONTAINING PROTEIN 16"/>
    <property type="match status" value="1"/>
</dbReference>
<evidence type="ECO:0000256" key="1">
    <source>
        <dbReference type="ARBA" id="ARBA00022737"/>
    </source>
</evidence>
<dbReference type="InterPro" id="IPR036770">
    <property type="entry name" value="Ankyrin_rpt-contain_sf"/>
</dbReference>
<dbReference type="SUPFAM" id="SSF48403">
    <property type="entry name" value="Ankyrin repeat"/>
    <property type="match status" value="1"/>
</dbReference>
<protein>
    <submittedName>
        <fullName evidence="3">Ankyrin repeat protein</fullName>
    </submittedName>
</protein>
<accession>A0A1V0SEZ0</accession>